<feature type="transmembrane region" description="Helical" evidence="1">
    <location>
        <begin position="90"/>
        <end position="109"/>
    </location>
</feature>
<evidence type="ECO:0000256" key="1">
    <source>
        <dbReference type="SAM" id="Phobius"/>
    </source>
</evidence>
<evidence type="ECO:0000313" key="3">
    <source>
        <dbReference type="Proteomes" id="UP000224056"/>
    </source>
</evidence>
<protein>
    <submittedName>
        <fullName evidence="2">Uncharacterized protein</fullName>
    </submittedName>
</protein>
<reference evidence="2 3" key="1">
    <citation type="submission" date="2016-10" db="EMBL/GenBank/DDBJ databases">
        <title>The whole genome sequencing and assembly of B. asteroides DSM 20089 strain.</title>
        <authorList>
            <person name="Lee Y.-J."/>
            <person name="Park M.-K."/>
            <person name="Yi H."/>
            <person name="Bahn Y.-S."/>
            <person name="Kim J.F."/>
            <person name="Lee D.-W."/>
        </authorList>
    </citation>
    <scope>NUCLEOTIDE SEQUENCE [LARGE SCALE GENOMIC DNA]</scope>
    <source>
        <strain evidence="2 3">DSM 20089</strain>
    </source>
</reference>
<feature type="transmembrane region" description="Helical" evidence="1">
    <location>
        <begin position="156"/>
        <end position="180"/>
    </location>
</feature>
<name>A0AAD0A9D7_9BIFI</name>
<feature type="transmembrane region" description="Helical" evidence="1">
    <location>
        <begin position="224"/>
        <end position="247"/>
    </location>
</feature>
<dbReference type="Proteomes" id="UP000224056">
    <property type="component" value="Chromosome"/>
</dbReference>
<keyword evidence="1" id="KW-0472">Membrane</keyword>
<keyword evidence="1" id="KW-0812">Transmembrane</keyword>
<dbReference type="EMBL" id="CP017696">
    <property type="protein sequence ID" value="ATO41162.1"/>
    <property type="molecule type" value="Genomic_DNA"/>
</dbReference>
<gene>
    <name evidence="2" type="ORF">BA20089_02565</name>
</gene>
<keyword evidence="1" id="KW-1133">Transmembrane helix</keyword>
<sequence>MLFNEIRIQFRKYLYPAIAGILALAVCDGIALICETDSAASSIALSIRMLVWCFIVCYFAFELFRYGNGANDYLLLTLLGNKTTGLRIKAWTFFCILSVLTILESPILARSLPTSLKGGDLLKVLVYDRFSRLLGIAAFILIILVGAYLSFVFRNIVVSAITTVGTYVAVTIAEICVVLVPRLHHQNTLAWAVGYNTAFKGASQHINILPIMVWNSTTSINTSALGTMTFTVIVANLLLIIVFYLLWKWIIGRVPVNYIK</sequence>
<evidence type="ECO:0000313" key="2">
    <source>
        <dbReference type="EMBL" id="ATO41162.1"/>
    </source>
</evidence>
<feature type="transmembrane region" description="Helical" evidence="1">
    <location>
        <begin position="129"/>
        <end position="149"/>
    </location>
</feature>
<organism evidence="2 3">
    <name type="scientific">Bifidobacterium asteroides DSM 20089</name>
    <dbReference type="NCBI Taxonomy" id="1437594"/>
    <lineage>
        <taxon>Bacteria</taxon>
        <taxon>Bacillati</taxon>
        <taxon>Actinomycetota</taxon>
        <taxon>Actinomycetes</taxon>
        <taxon>Bifidobacteriales</taxon>
        <taxon>Bifidobacteriaceae</taxon>
        <taxon>Bifidobacterium</taxon>
    </lineage>
</organism>
<dbReference type="AlphaFoldDB" id="A0AAD0A9D7"/>
<proteinExistence type="predicted"/>
<accession>A0AAD0A9D7</accession>
<feature type="transmembrane region" description="Helical" evidence="1">
    <location>
        <begin position="39"/>
        <end position="61"/>
    </location>
</feature>
<feature type="transmembrane region" description="Helical" evidence="1">
    <location>
        <begin position="12"/>
        <end position="33"/>
    </location>
</feature>